<dbReference type="Proteomes" id="UP000483379">
    <property type="component" value="Unassembled WGS sequence"/>
</dbReference>
<keyword evidence="1" id="KW-0472">Membrane</keyword>
<organism evidence="2 3">
    <name type="scientific">Thiorhodococcus minor</name>
    <dbReference type="NCBI Taxonomy" id="57489"/>
    <lineage>
        <taxon>Bacteria</taxon>
        <taxon>Pseudomonadati</taxon>
        <taxon>Pseudomonadota</taxon>
        <taxon>Gammaproteobacteria</taxon>
        <taxon>Chromatiales</taxon>
        <taxon>Chromatiaceae</taxon>
        <taxon>Thiorhodococcus</taxon>
    </lineage>
</organism>
<dbReference type="RefSeq" id="WP_164456572.1">
    <property type="nucleotide sequence ID" value="NZ_JAAIJQ010000187.1"/>
</dbReference>
<evidence type="ECO:0000256" key="1">
    <source>
        <dbReference type="SAM" id="Phobius"/>
    </source>
</evidence>
<proteinExistence type="predicted"/>
<feature type="transmembrane region" description="Helical" evidence="1">
    <location>
        <begin position="56"/>
        <end position="74"/>
    </location>
</feature>
<keyword evidence="1" id="KW-0812">Transmembrane</keyword>
<dbReference type="AlphaFoldDB" id="A0A6M0K6Y3"/>
<keyword evidence="3" id="KW-1185">Reference proteome</keyword>
<protein>
    <submittedName>
        <fullName evidence="2">Cytochrome d ubiquinol oxidase subunit II</fullName>
    </submittedName>
</protein>
<dbReference type="EMBL" id="JAAIJQ010000187">
    <property type="protein sequence ID" value="NEV65249.1"/>
    <property type="molecule type" value="Genomic_DNA"/>
</dbReference>
<evidence type="ECO:0000313" key="3">
    <source>
        <dbReference type="Proteomes" id="UP000483379"/>
    </source>
</evidence>
<reference evidence="2 3" key="1">
    <citation type="submission" date="2020-02" db="EMBL/GenBank/DDBJ databases">
        <title>Genome sequences of Thiorhodococcus mannitoliphagus and Thiorhodococcus minor, purple sulfur photosynthetic bacteria in the gammaproteobacterial family, Chromatiaceae.</title>
        <authorList>
            <person name="Aviles F.A."/>
            <person name="Meyer T.E."/>
            <person name="Kyndt J.A."/>
        </authorList>
    </citation>
    <scope>NUCLEOTIDE SEQUENCE [LARGE SCALE GENOMIC DNA]</scope>
    <source>
        <strain evidence="2 3">DSM 11518</strain>
    </source>
</reference>
<accession>A0A6M0K6Y3</accession>
<keyword evidence="1" id="KW-1133">Transmembrane helix</keyword>
<gene>
    <name evidence="2" type="ORF">G3446_26040</name>
</gene>
<comment type="caution">
    <text evidence="2">The sequence shown here is derived from an EMBL/GenBank/DDBJ whole genome shotgun (WGS) entry which is preliminary data.</text>
</comment>
<sequence length="262" mass="28792">MQILIVVAGLAALVSFLWLLVAAFKTHILWGLACLFLPFATLVFAILNWDRAAKPFLTHLASSALVFAVAWSYFASFVPMMDAGAMQAQAQSIQEVQLEIVRRVEGGEMTEGEAKAEMQRVLQAALTNQPYRPSFMDQGGQAVAMKIERQGHLELDPEAFNAKIEAAIAHEDASRAQVQAAAPKKPTYVRRFVAKDVHGAVQDIGKAIKLTTVNGLERAGDLVDIGRKGELIVEHRVHGGTVVYTIGREVVGNYRVQEWVQR</sequence>
<name>A0A6M0K6Y3_9GAMM</name>
<feature type="transmembrane region" description="Helical" evidence="1">
    <location>
        <begin position="29"/>
        <end position="49"/>
    </location>
</feature>
<evidence type="ECO:0000313" key="2">
    <source>
        <dbReference type="EMBL" id="NEV65249.1"/>
    </source>
</evidence>